<dbReference type="GO" id="GO:0016020">
    <property type="term" value="C:membrane"/>
    <property type="evidence" value="ECO:0007669"/>
    <property type="project" value="UniProtKB-SubCell"/>
</dbReference>
<proteinExistence type="inferred from homology"/>
<feature type="transmembrane region" description="Helical" evidence="6">
    <location>
        <begin position="122"/>
        <end position="141"/>
    </location>
</feature>
<feature type="transmembrane region" description="Helical" evidence="6">
    <location>
        <begin position="234"/>
        <end position="253"/>
    </location>
</feature>
<comment type="caution">
    <text evidence="8">The sequence shown here is derived from an EMBL/GenBank/DDBJ whole genome shotgun (WGS) entry which is preliminary data.</text>
</comment>
<feature type="transmembrane region" description="Helical" evidence="6">
    <location>
        <begin position="177"/>
        <end position="198"/>
    </location>
</feature>
<evidence type="ECO:0000256" key="3">
    <source>
        <dbReference type="ARBA" id="ARBA00022692"/>
    </source>
</evidence>
<keyword evidence="5 6" id="KW-0472">Membrane</keyword>
<dbReference type="InterPro" id="IPR037185">
    <property type="entry name" value="EmrE-like"/>
</dbReference>
<feature type="transmembrane region" description="Helical" evidence="6">
    <location>
        <begin position="259"/>
        <end position="276"/>
    </location>
</feature>
<dbReference type="InterPro" id="IPR000620">
    <property type="entry name" value="EamA_dom"/>
</dbReference>
<dbReference type="AlphaFoldDB" id="A0AAP3XSA2"/>
<keyword evidence="9" id="KW-1185">Reference proteome</keyword>
<feature type="transmembrane region" description="Helical" evidence="6">
    <location>
        <begin position="35"/>
        <end position="54"/>
    </location>
</feature>
<sequence length="292" mass="30747">MSPVLRGGLLVVGSSACVALDTIVARVVMEEINPFVLVFFRNAFGLLFMLPWLLRVGTRGLATHKPAIHVLRALAKIVAFIAFFWGLTRIPVADATAIVFATPLFAAAGAALWLGESLRGGRLAAILLGFLGVLVIVRPGLQVLDAAALACVAAALGHALVGLCVKHLSRHDPPNTIIALNLLLSVPLALLLALPFWTTPDAPMLLLMALQGLLGLGSQLFITRAMRLADASVMMPIDFVRLPMVAALAFAAFGELADAWTWAGAAIIFCATVLLLRAGTTRALAGPGPQER</sequence>
<protein>
    <submittedName>
        <fullName evidence="8">DMT family transporter</fullName>
    </submittedName>
</protein>
<dbReference type="PANTHER" id="PTHR22911:SF6">
    <property type="entry name" value="SOLUTE CARRIER FAMILY 35 MEMBER G1"/>
    <property type="match status" value="1"/>
</dbReference>
<dbReference type="RefSeq" id="WP_327789354.1">
    <property type="nucleotide sequence ID" value="NZ_JARGEQ010000101.1"/>
</dbReference>
<feature type="domain" description="EamA" evidence="7">
    <location>
        <begin position="147"/>
        <end position="276"/>
    </location>
</feature>
<evidence type="ECO:0000313" key="9">
    <source>
        <dbReference type="Proteomes" id="UP001301140"/>
    </source>
</evidence>
<dbReference type="SUPFAM" id="SSF103481">
    <property type="entry name" value="Multidrug resistance efflux transporter EmrE"/>
    <property type="match status" value="2"/>
</dbReference>
<dbReference type="PROSITE" id="PS51257">
    <property type="entry name" value="PROKAR_LIPOPROTEIN"/>
    <property type="match status" value="1"/>
</dbReference>
<evidence type="ECO:0000259" key="7">
    <source>
        <dbReference type="Pfam" id="PF00892"/>
    </source>
</evidence>
<feature type="transmembrane region" description="Helical" evidence="6">
    <location>
        <begin position="66"/>
        <end position="85"/>
    </location>
</feature>
<evidence type="ECO:0000313" key="8">
    <source>
        <dbReference type="EMBL" id="MDF1586933.1"/>
    </source>
</evidence>
<evidence type="ECO:0000256" key="2">
    <source>
        <dbReference type="ARBA" id="ARBA00009853"/>
    </source>
</evidence>
<comment type="similarity">
    <text evidence="2">Belongs to the drug/metabolite transporter (DMT) superfamily. 10 TMS drug/metabolite exporter (DME) (TC 2.A.7.3) family.</text>
</comment>
<keyword evidence="3 6" id="KW-0812">Transmembrane</keyword>
<gene>
    <name evidence="8" type="ORF">PZ740_11150</name>
</gene>
<dbReference type="Proteomes" id="UP001301140">
    <property type="component" value="Unassembled WGS sequence"/>
</dbReference>
<evidence type="ECO:0000256" key="4">
    <source>
        <dbReference type="ARBA" id="ARBA00022989"/>
    </source>
</evidence>
<dbReference type="EMBL" id="JARGEQ010000101">
    <property type="protein sequence ID" value="MDF1586933.1"/>
    <property type="molecule type" value="Genomic_DNA"/>
</dbReference>
<organism evidence="8 9">
    <name type="scientific">Marinimicrococcus flavescens</name>
    <dbReference type="NCBI Taxonomy" id="3031815"/>
    <lineage>
        <taxon>Bacteria</taxon>
        <taxon>Pseudomonadati</taxon>
        <taxon>Pseudomonadota</taxon>
        <taxon>Alphaproteobacteria</taxon>
        <taxon>Geminicoccales</taxon>
        <taxon>Geminicoccaceae</taxon>
        <taxon>Marinimicrococcus</taxon>
    </lineage>
</organism>
<dbReference type="PANTHER" id="PTHR22911">
    <property type="entry name" value="ACYL-MALONYL CONDENSING ENZYME-RELATED"/>
    <property type="match status" value="1"/>
</dbReference>
<accession>A0AAP3XSA2</accession>
<comment type="subcellular location">
    <subcellularLocation>
        <location evidence="1">Membrane</location>
        <topology evidence="1">Multi-pass membrane protein</topology>
    </subcellularLocation>
</comment>
<feature type="transmembrane region" description="Helical" evidence="6">
    <location>
        <begin position="204"/>
        <end position="222"/>
    </location>
</feature>
<name>A0AAP3XSA2_9PROT</name>
<dbReference type="Pfam" id="PF00892">
    <property type="entry name" value="EamA"/>
    <property type="match status" value="2"/>
</dbReference>
<feature type="transmembrane region" description="Helical" evidence="6">
    <location>
        <begin position="147"/>
        <end position="165"/>
    </location>
</feature>
<evidence type="ECO:0000256" key="5">
    <source>
        <dbReference type="ARBA" id="ARBA00023136"/>
    </source>
</evidence>
<keyword evidence="4 6" id="KW-1133">Transmembrane helix</keyword>
<feature type="transmembrane region" description="Helical" evidence="6">
    <location>
        <begin position="97"/>
        <end position="115"/>
    </location>
</feature>
<reference evidence="8 9" key="1">
    <citation type="submission" date="2023-03" db="EMBL/GenBank/DDBJ databases">
        <title>YIM 152171 draft genome.</title>
        <authorList>
            <person name="Yang Z."/>
        </authorList>
    </citation>
    <scope>NUCLEOTIDE SEQUENCE [LARGE SCALE GENOMIC DNA]</scope>
    <source>
        <strain evidence="8 9">YIM 152171</strain>
    </source>
</reference>
<evidence type="ECO:0000256" key="6">
    <source>
        <dbReference type="SAM" id="Phobius"/>
    </source>
</evidence>
<evidence type="ECO:0000256" key="1">
    <source>
        <dbReference type="ARBA" id="ARBA00004141"/>
    </source>
</evidence>
<feature type="domain" description="EamA" evidence="7">
    <location>
        <begin position="6"/>
        <end position="137"/>
    </location>
</feature>